<feature type="transmembrane region" description="Helical" evidence="1">
    <location>
        <begin position="12"/>
        <end position="35"/>
    </location>
</feature>
<evidence type="ECO:0000313" key="3">
    <source>
        <dbReference type="Proteomes" id="UP000763641"/>
    </source>
</evidence>
<proteinExistence type="predicted"/>
<feature type="transmembrane region" description="Helical" evidence="1">
    <location>
        <begin position="91"/>
        <end position="110"/>
    </location>
</feature>
<reference evidence="2 3" key="1">
    <citation type="submission" date="2020-12" db="EMBL/GenBank/DDBJ databases">
        <title>Sphingomonas sp.</title>
        <authorList>
            <person name="Kim M.K."/>
        </authorList>
    </citation>
    <scope>NUCLEOTIDE SEQUENCE [LARGE SCALE GENOMIC DNA]</scope>
    <source>
        <strain evidence="2 3">BT552</strain>
    </source>
</reference>
<evidence type="ECO:0000256" key="1">
    <source>
        <dbReference type="SAM" id="Phobius"/>
    </source>
</evidence>
<feature type="transmembrane region" description="Helical" evidence="1">
    <location>
        <begin position="47"/>
        <end position="71"/>
    </location>
</feature>
<gene>
    <name evidence="2" type="ORF">ILT43_01035</name>
</gene>
<keyword evidence="1" id="KW-1133">Transmembrane helix</keyword>
<feature type="transmembrane region" description="Helical" evidence="1">
    <location>
        <begin position="117"/>
        <end position="136"/>
    </location>
</feature>
<keyword evidence="1" id="KW-0812">Transmembrane</keyword>
<protein>
    <submittedName>
        <fullName evidence="2">Uncharacterized protein</fullName>
    </submittedName>
</protein>
<sequence>MTLRTPGSASTLWTAGLLLGIAVLPLVIWHSRLYYAEGGTSPDGPGMLMVALLMTSPMWLGTWMAASFAYLFRYGGSVPVRVGVGTTPLSLVLSVLACLFSIGFVWLAFARVDFWRITRLPFVVHLLGCAIYWQYLRAAAVARSLR</sequence>
<dbReference type="EMBL" id="JAFEMC010000001">
    <property type="protein sequence ID" value="MBM6574940.1"/>
    <property type="molecule type" value="Genomic_DNA"/>
</dbReference>
<accession>A0ABS2D1Z7</accession>
<comment type="caution">
    <text evidence="2">The sequence shown here is derived from an EMBL/GenBank/DDBJ whole genome shotgun (WGS) entry which is preliminary data.</text>
</comment>
<dbReference type="Proteomes" id="UP000763641">
    <property type="component" value="Unassembled WGS sequence"/>
</dbReference>
<name>A0ABS2D1Z7_9SPHN</name>
<keyword evidence="1" id="KW-0472">Membrane</keyword>
<evidence type="ECO:0000313" key="2">
    <source>
        <dbReference type="EMBL" id="MBM6574940.1"/>
    </source>
</evidence>
<organism evidence="2 3">
    <name type="scientific">Sphingomonas longa</name>
    <dbReference type="NCBI Taxonomy" id="2778730"/>
    <lineage>
        <taxon>Bacteria</taxon>
        <taxon>Pseudomonadati</taxon>
        <taxon>Pseudomonadota</taxon>
        <taxon>Alphaproteobacteria</taxon>
        <taxon>Sphingomonadales</taxon>
        <taxon>Sphingomonadaceae</taxon>
        <taxon>Sphingomonas</taxon>
    </lineage>
</organism>
<dbReference type="RefSeq" id="WP_204193338.1">
    <property type="nucleotide sequence ID" value="NZ_JAFEMC010000001.1"/>
</dbReference>
<keyword evidence="3" id="KW-1185">Reference proteome</keyword>